<dbReference type="PRINTS" id="PR00942">
    <property type="entry name" value="CUATPASEI"/>
</dbReference>
<dbReference type="PANTHER" id="PTHR46594">
    <property type="entry name" value="P-TYPE CATION-TRANSPORTING ATPASE"/>
    <property type="match status" value="1"/>
</dbReference>
<feature type="domain" description="HMA" evidence="2">
    <location>
        <begin position="13"/>
        <end position="79"/>
    </location>
</feature>
<dbReference type="CDD" id="cd00371">
    <property type="entry name" value="HMA"/>
    <property type="match status" value="1"/>
</dbReference>
<evidence type="ECO:0000259" key="2">
    <source>
        <dbReference type="PROSITE" id="PS50846"/>
    </source>
</evidence>
<accession>A0A317JNG9</accession>
<evidence type="ECO:0000313" key="3">
    <source>
        <dbReference type="EMBL" id="PWU23005.1"/>
    </source>
</evidence>
<dbReference type="AlphaFoldDB" id="A0A317JNG9"/>
<dbReference type="GO" id="GO:0046872">
    <property type="term" value="F:metal ion binding"/>
    <property type="evidence" value="ECO:0007669"/>
    <property type="project" value="UniProtKB-KW"/>
</dbReference>
<comment type="caution">
    <text evidence="3">The sequence shown here is derived from an EMBL/GenBank/DDBJ whole genome shotgun (WGS) entry which is preliminary data.</text>
</comment>
<dbReference type="PANTHER" id="PTHR46594:SF4">
    <property type="entry name" value="P-TYPE CATION-TRANSPORTING ATPASE"/>
    <property type="match status" value="1"/>
</dbReference>
<protein>
    <submittedName>
        <fullName evidence="3">Heavy metal transporter</fullName>
    </submittedName>
</protein>
<dbReference type="Pfam" id="PF00403">
    <property type="entry name" value="HMA"/>
    <property type="match status" value="1"/>
</dbReference>
<reference evidence="3 4" key="1">
    <citation type="submission" date="2018-02" db="EMBL/GenBank/DDBJ databases">
        <title>Genomic Reconstructions from Amazon Rainforest and Pasture Soil Reveal Novel Insights into the Physiology of Candidate Phyla in Tropical Sites.</title>
        <authorList>
            <person name="Kroeger M.E."/>
            <person name="Delmont T."/>
            <person name="Eren A.M."/>
            <person name="Guo J."/>
            <person name="Meyer K.M."/>
            <person name="Khan K."/>
            <person name="Rodrigues J.L.M."/>
            <person name="Bohannan B.J.M."/>
            <person name="Tringe S."/>
            <person name="Borges C.D."/>
            <person name="Tiedje J."/>
            <person name="Tsai S.M."/>
            <person name="Nusslein K."/>
        </authorList>
    </citation>
    <scope>NUCLEOTIDE SEQUENCE [LARGE SCALE GENOMIC DNA]</scope>
    <source>
        <strain evidence="3">Amazon FNV 2010 28 9</strain>
    </source>
</reference>
<evidence type="ECO:0000313" key="4">
    <source>
        <dbReference type="Proteomes" id="UP000246104"/>
    </source>
</evidence>
<dbReference type="EMBL" id="PSRQ01000048">
    <property type="protein sequence ID" value="PWU23005.1"/>
    <property type="molecule type" value="Genomic_DNA"/>
</dbReference>
<dbReference type="PROSITE" id="PS50846">
    <property type="entry name" value="HMA_2"/>
    <property type="match status" value="1"/>
</dbReference>
<organism evidence="3 4">
    <name type="scientific">Candidatus Cerribacteria bacterium 'Amazon FNV 2010 28 9'</name>
    <dbReference type="NCBI Taxonomy" id="2081795"/>
    <lineage>
        <taxon>Bacteria</taxon>
        <taxon>Candidatus Cerribacteria</taxon>
    </lineage>
</organism>
<proteinExistence type="predicted"/>
<sequence length="82" mass="9178">MLPLFQKKKSSGTEVVFRISGMHCVSCAMNIDGQLEETKGVYQATTNYAKSITRIRFDSAIIKIETIQKIIESLGYAAFVKE</sequence>
<dbReference type="SUPFAM" id="SSF55008">
    <property type="entry name" value="HMA, heavy metal-associated domain"/>
    <property type="match status" value="1"/>
</dbReference>
<name>A0A317JNG9_9BACT</name>
<dbReference type="Proteomes" id="UP000246104">
    <property type="component" value="Unassembled WGS sequence"/>
</dbReference>
<gene>
    <name evidence="3" type="ORF">C5B42_04330</name>
</gene>
<evidence type="ECO:0000256" key="1">
    <source>
        <dbReference type="ARBA" id="ARBA00022723"/>
    </source>
</evidence>
<dbReference type="InterPro" id="IPR036163">
    <property type="entry name" value="HMA_dom_sf"/>
</dbReference>
<dbReference type="Gene3D" id="3.30.70.100">
    <property type="match status" value="1"/>
</dbReference>
<dbReference type="FunFam" id="3.30.70.100:FF:000001">
    <property type="entry name" value="ATPase copper transporting beta"/>
    <property type="match status" value="1"/>
</dbReference>
<dbReference type="InterPro" id="IPR006121">
    <property type="entry name" value="HMA_dom"/>
</dbReference>
<keyword evidence="1" id="KW-0479">Metal-binding</keyword>